<evidence type="ECO:0000256" key="6">
    <source>
        <dbReference type="ARBA" id="ARBA00022840"/>
    </source>
</evidence>
<dbReference type="GO" id="GO:0016779">
    <property type="term" value="F:nucleotidyltransferase activity"/>
    <property type="evidence" value="ECO:0007669"/>
    <property type="project" value="UniProtKB-KW"/>
</dbReference>
<keyword evidence="6" id="KW-0067">ATP-binding</keyword>
<keyword evidence="3" id="KW-0548">Nucleotidyltransferase</keyword>
<evidence type="ECO:0000259" key="8">
    <source>
        <dbReference type="Pfam" id="PF18765"/>
    </source>
</evidence>
<dbReference type="PANTHER" id="PTHR33571:SF14">
    <property type="entry name" value="PROTEIN ADENYLYLTRANSFERASE MJ0435-RELATED"/>
    <property type="match status" value="1"/>
</dbReference>
<dbReference type="SUPFAM" id="SSF81301">
    <property type="entry name" value="Nucleotidyltransferase"/>
    <property type="match status" value="1"/>
</dbReference>
<keyword evidence="7" id="KW-0460">Magnesium</keyword>
<evidence type="ECO:0000256" key="1">
    <source>
        <dbReference type="ARBA" id="ARBA00001946"/>
    </source>
</evidence>
<evidence type="ECO:0000256" key="2">
    <source>
        <dbReference type="ARBA" id="ARBA00022679"/>
    </source>
</evidence>
<dbReference type="EMBL" id="PCRE01000062">
    <property type="protein sequence ID" value="PIP14586.1"/>
    <property type="molecule type" value="Genomic_DNA"/>
</dbReference>
<comment type="caution">
    <text evidence="9">The sequence shown here is derived from an EMBL/GenBank/DDBJ whole genome shotgun (WGS) entry which is preliminary data.</text>
</comment>
<organism evidence="9 10">
    <name type="scientific">Candidatus Roizmanbacteria bacterium CG23_combo_of_CG06-09_8_20_14_all_35_49</name>
    <dbReference type="NCBI Taxonomy" id="1974863"/>
    <lineage>
        <taxon>Bacteria</taxon>
        <taxon>Candidatus Roizmaniibacteriota</taxon>
    </lineage>
</organism>
<comment type="cofactor">
    <cofactor evidence="1">
        <name>Mg(2+)</name>
        <dbReference type="ChEBI" id="CHEBI:18420"/>
    </cofactor>
</comment>
<proteinExistence type="predicted"/>
<protein>
    <recommendedName>
        <fullName evidence="8">Polymerase beta nucleotidyltransferase domain-containing protein</fullName>
    </recommendedName>
</protein>
<dbReference type="Gene3D" id="3.30.460.10">
    <property type="entry name" value="Beta Polymerase, domain 2"/>
    <property type="match status" value="1"/>
</dbReference>
<feature type="domain" description="Polymerase beta nucleotidyltransferase" evidence="8">
    <location>
        <begin position="10"/>
        <end position="94"/>
    </location>
</feature>
<gene>
    <name evidence="9" type="ORF">COX47_04370</name>
</gene>
<evidence type="ECO:0000256" key="7">
    <source>
        <dbReference type="ARBA" id="ARBA00022842"/>
    </source>
</evidence>
<accession>A0A2G9Y5Y1</accession>
<dbReference type="InterPro" id="IPR041633">
    <property type="entry name" value="Polbeta"/>
</dbReference>
<name>A0A2G9Y5Y1_9BACT</name>
<evidence type="ECO:0000256" key="4">
    <source>
        <dbReference type="ARBA" id="ARBA00022723"/>
    </source>
</evidence>
<evidence type="ECO:0000313" key="9">
    <source>
        <dbReference type="EMBL" id="PIP14586.1"/>
    </source>
</evidence>
<dbReference type="GO" id="GO:0046872">
    <property type="term" value="F:metal ion binding"/>
    <property type="evidence" value="ECO:0007669"/>
    <property type="project" value="UniProtKB-KW"/>
</dbReference>
<evidence type="ECO:0000256" key="3">
    <source>
        <dbReference type="ARBA" id="ARBA00022695"/>
    </source>
</evidence>
<dbReference type="CDD" id="cd05403">
    <property type="entry name" value="NT_KNTase_like"/>
    <property type="match status" value="1"/>
</dbReference>
<keyword evidence="5" id="KW-0547">Nucleotide-binding</keyword>
<dbReference type="InterPro" id="IPR043519">
    <property type="entry name" value="NT_sf"/>
</dbReference>
<dbReference type="Proteomes" id="UP000231025">
    <property type="component" value="Unassembled WGS sequence"/>
</dbReference>
<dbReference type="PANTHER" id="PTHR33571">
    <property type="entry name" value="SSL8005 PROTEIN"/>
    <property type="match status" value="1"/>
</dbReference>
<reference evidence="9 10" key="1">
    <citation type="submission" date="2017-09" db="EMBL/GenBank/DDBJ databases">
        <title>Depth-based differentiation of microbial function through sediment-hosted aquifers and enrichment of novel symbionts in the deep terrestrial subsurface.</title>
        <authorList>
            <person name="Probst A.J."/>
            <person name="Ladd B."/>
            <person name="Jarett J.K."/>
            <person name="Geller-Mcgrath D.E."/>
            <person name="Sieber C.M."/>
            <person name="Emerson J.B."/>
            <person name="Anantharaman K."/>
            <person name="Thomas B.C."/>
            <person name="Malmstrom R."/>
            <person name="Stieglmeier M."/>
            <person name="Klingl A."/>
            <person name="Woyke T."/>
            <person name="Ryan C.M."/>
            <person name="Banfield J.F."/>
        </authorList>
    </citation>
    <scope>NUCLEOTIDE SEQUENCE [LARGE SCALE GENOMIC DNA]</scope>
    <source>
        <strain evidence="9">CG23_combo_of_CG06-09_8_20_14_all_35_49</strain>
    </source>
</reference>
<dbReference type="InterPro" id="IPR052038">
    <property type="entry name" value="Type-VII_TA_antitoxin"/>
</dbReference>
<evidence type="ECO:0000313" key="10">
    <source>
        <dbReference type="Proteomes" id="UP000231025"/>
    </source>
</evidence>
<keyword evidence="4" id="KW-0479">Metal-binding</keyword>
<dbReference type="AlphaFoldDB" id="A0A2G9Y5Y1"/>
<dbReference type="Pfam" id="PF18765">
    <property type="entry name" value="Polbeta"/>
    <property type="match status" value="1"/>
</dbReference>
<evidence type="ECO:0000256" key="5">
    <source>
        <dbReference type="ARBA" id="ARBA00022741"/>
    </source>
</evidence>
<keyword evidence="2" id="KW-0808">Transferase</keyword>
<dbReference type="GO" id="GO:0005524">
    <property type="term" value="F:ATP binding"/>
    <property type="evidence" value="ECO:0007669"/>
    <property type="project" value="UniProtKB-KW"/>
</dbReference>
<sequence length="96" mass="10786">MNLAYIKQLVIPIFEKYGVSRASLFGSVIRGEDTEKSDIDILVDVPNGTTLFDMVGIKLDLEEKLKKKVDLVEYKAIKPALKDNILSSQLPIYQTV</sequence>